<dbReference type="Pfam" id="PF17043">
    <property type="entry name" value="MAT1-1-2"/>
    <property type="match status" value="1"/>
</dbReference>
<organism evidence="2 3">
    <name type="scientific">Apodospora peruviana</name>
    <dbReference type="NCBI Taxonomy" id="516989"/>
    <lineage>
        <taxon>Eukaryota</taxon>
        <taxon>Fungi</taxon>
        <taxon>Dikarya</taxon>
        <taxon>Ascomycota</taxon>
        <taxon>Pezizomycotina</taxon>
        <taxon>Sordariomycetes</taxon>
        <taxon>Sordariomycetidae</taxon>
        <taxon>Sordariales</taxon>
        <taxon>Lasiosphaeriaceae</taxon>
        <taxon>Apodospora</taxon>
    </lineage>
</organism>
<proteinExistence type="predicted"/>
<evidence type="ECO:0000256" key="1">
    <source>
        <dbReference type="SAM" id="MobiDB-lite"/>
    </source>
</evidence>
<feature type="region of interest" description="Disordered" evidence="1">
    <location>
        <begin position="1"/>
        <end position="61"/>
    </location>
</feature>
<dbReference type="Proteomes" id="UP001283341">
    <property type="component" value="Unassembled WGS sequence"/>
</dbReference>
<feature type="compositionally biased region" description="Acidic residues" evidence="1">
    <location>
        <begin position="52"/>
        <end position="61"/>
    </location>
</feature>
<dbReference type="EMBL" id="JAUEDM010000002">
    <property type="protein sequence ID" value="KAK3326046.1"/>
    <property type="molecule type" value="Genomic_DNA"/>
</dbReference>
<gene>
    <name evidence="2" type="ORF">B0H66DRAFT_600181</name>
</gene>
<name>A0AAE0IKJ0_9PEZI</name>
<keyword evidence="3" id="KW-1185">Reference proteome</keyword>
<sequence length="416" mass="47099">MDMSSNHLLPEPGGANHEHEPPLAYPNGGQTVEQVSEADGTPSPTEITVPGAEDEATDENGEQAVDQDEMLLGLQAPFVREPIAKQLEEFEKCVDEILQKTIVLFWVKGKVTQPETITRAAKKLEQASNAILEYLEFMKGKTGLDSGGDPALEADAKYGLFWAHHIENVFALRYMKLDGPHKALGLDIKTDVKARGGSQIYRRPNGLWATLRTAHPLLQVPGTPWHKFFANIINEKDARSMIPDKGPRHEGFKVITTSTSSFIRRAFQKSYSAYREIYIDASNGIIQDEDDLFEDGFGEAETNLLALAYEVLGYMPRDEPPHGPPRRFYPESENLKTHEIRQDSFNDKNWKATQVDNIVASGNERNSYHTFNRVKMHIAEHAHKERDNIKHLKETGEYDDIVANPGNYFEYWEEYE</sequence>
<reference evidence="2" key="2">
    <citation type="submission" date="2023-06" db="EMBL/GenBank/DDBJ databases">
        <authorList>
            <consortium name="Lawrence Berkeley National Laboratory"/>
            <person name="Haridas S."/>
            <person name="Hensen N."/>
            <person name="Bonometti L."/>
            <person name="Westerberg I."/>
            <person name="Brannstrom I.O."/>
            <person name="Guillou S."/>
            <person name="Cros-Aarteil S."/>
            <person name="Calhoun S."/>
            <person name="Kuo A."/>
            <person name="Mondo S."/>
            <person name="Pangilinan J."/>
            <person name="Riley R."/>
            <person name="Labutti K."/>
            <person name="Andreopoulos B."/>
            <person name="Lipzen A."/>
            <person name="Chen C."/>
            <person name="Yanf M."/>
            <person name="Daum C."/>
            <person name="Ng V."/>
            <person name="Clum A."/>
            <person name="Steindorff A."/>
            <person name="Ohm R."/>
            <person name="Martin F."/>
            <person name="Silar P."/>
            <person name="Natvig D."/>
            <person name="Lalanne C."/>
            <person name="Gautier V."/>
            <person name="Ament-Velasquez S.L."/>
            <person name="Kruys A."/>
            <person name="Hutchinson M.I."/>
            <person name="Powell A.J."/>
            <person name="Barry K."/>
            <person name="Miller A.N."/>
            <person name="Grigoriev I.V."/>
            <person name="Debuchy R."/>
            <person name="Gladieux P."/>
            <person name="Thoren M.H."/>
            <person name="Johannesson H."/>
        </authorList>
    </citation>
    <scope>NUCLEOTIDE SEQUENCE</scope>
    <source>
        <strain evidence="2">CBS 118394</strain>
    </source>
</reference>
<protein>
    <submittedName>
        <fullName evidence="2">Uncharacterized protein</fullName>
    </submittedName>
</protein>
<accession>A0AAE0IKJ0</accession>
<comment type="caution">
    <text evidence="2">The sequence shown here is derived from an EMBL/GenBank/DDBJ whole genome shotgun (WGS) entry which is preliminary data.</text>
</comment>
<reference evidence="2" key="1">
    <citation type="journal article" date="2023" name="Mol. Phylogenet. Evol.">
        <title>Genome-scale phylogeny and comparative genomics of the fungal order Sordariales.</title>
        <authorList>
            <person name="Hensen N."/>
            <person name="Bonometti L."/>
            <person name="Westerberg I."/>
            <person name="Brannstrom I.O."/>
            <person name="Guillou S."/>
            <person name="Cros-Aarteil S."/>
            <person name="Calhoun S."/>
            <person name="Haridas S."/>
            <person name="Kuo A."/>
            <person name="Mondo S."/>
            <person name="Pangilinan J."/>
            <person name="Riley R."/>
            <person name="LaButti K."/>
            <person name="Andreopoulos B."/>
            <person name="Lipzen A."/>
            <person name="Chen C."/>
            <person name="Yan M."/>
            <person name="Daum C."/>
            <person name="Ng V."/>
            <person name="Clum A."/>
            <person name="Steindorff A."/>
            <person name="Ohm R.A."/>
            <person name="Martin F."/>
            <person name="Silar P."/>
            <person name="Natvig D.O."/>
            <person name="Lalanne C."/>
            <person name="Gautier V."/>
            <person name="Ament-Velasquez S.L."/>
            <person name="Kruys A."/>
            <person name="Hutchinson M.I."/>
            <person name="Powell A.J."/>
            <person name="Barry K."/>
            <person name="Miller A.N."/>
            <person name="Grigoriev I.V."/>
            <person name="Debuchy R."/>
            <person name="Gladieux P."/>
            <person name="Hiltunen Thoren M."/>
            <person name="Johannesson H."/>
        </authorList>
    </citation>
    <scope>NUCLEOTIDE SEQUENCE</scope>
    <source>
        <strain evidence="2">CBS 118394</strain>
    </source>
</reference>
<evidence type="ECO:0000313" key="3">
    <source>
        <dbReference type="Proteomes" id="UP001283341"/>
    </source>
</evidence>
<evidence type="ECO:0000313" key="2">
    <source>
        <dbReference type="EMBL" id="KAK3326046.1"/>
    </source>
</evidence>
<dbReference type="AlphaFoldDB" id="A0AAE0IKJ0"/>
<dbReference type="InterPro" id="IPR031472">
    <property type="entry name" value="MAT1-1-2/MatA-2/Smr1"/>
</dbReference>